<organism evidence="2 3">
    <name type="scientific">Soboliphyme baturini</name>
    <dbReference type="NCBI Taxonomy" id="241478"/>
    <lineage>
        <taxon>Eukaryota</taxon>
        <taxon>Metazoa</taxon>
        <taxon>Ecdysozoa</taxon>
        <taxon>Nematoda</taxon>
        <taxon>Enoplea</taxon>
        <taxon>Dorylaimia</taxon>
        <taxon>Dioctophymatida</taxon>
        <taxon>Dioctophymatoidea</taxon>
        <taxon>Soboliphymatidae</taxon>
        <taxon>Soboliphyme</taxon>
    </lineage>
</organism>
<dbReference type="SUPFAM" id="SSF103473">
    <property type="entry name" value="MFS general substrate transporter"/>
    <property type="match status" value="1"/>
</dbReference>
<feature type="transmembrane region" description="Helical" evidence="1">
    <location>
        <begin position="47"/>
        <end position="69"/>
    </location>
</feature>
<evidence type="ECO:0000313" key="3">
    <source>
        <dbReference type="Proteomes" id="UP000270296"/>
    </source>
</evidence>
<proteinExistence type="predicted"/>
<dbReference type="EMBL" id="UZAM01001131">
    <property type="protein sequence ID" value="VDO83586.1"/>
    <property type="molecule type" value="Genomic_DNA"/>
</dbReference>
<sequence length="135" mass="15122">MVIVVFSDEGFEVTLKTYAIVSGLFQTFYALGAFVGSTGGSMLTDWLGFNWAATCIAVLNVIQVVIFIFECFPHFQVEACKTLLMPVNLKVNCIYDLYLLLIFSQISDGSGEFSYHNLYALNNMTVSLTVWHIHI</sequence>
<dbReference type="InterPro" id="IPR036259">
    <property type="entry name" value="MFS_trans_sf"/>
</dbReference>
<dbReference type="Proteomes" id="UP000270296">
    <property type="component" value="Unassembled WGS sequence"/>
</dbReference>
<feature type="transmembrane region" description="Helical" evidence="1">
    <location>
        <begin position="15"/>
        <end position="35"/>
    </location>
</feature>
<evidence type="ECO:0000256" key="1">
    <source>
        <dbReference type="SAM" id="Phobius"/>
    </source>
</evidence>
<evidence type="ECO:0008006" key="4">
    <source>
        <dbReference type="Google" id="ProtNLM"/>
    </source>
</evidence>
<reference evidence="2 3" key="1">
    <citation type="submission" date="2018-11" db="EMBL/GenBank/DDBJ databases">
        <authorList>
            <consortium name="Pathogen Informatics"/>
        </authorList>
    </citation>
    <scope>NUCLEOTIDE SEQUENCE [LARGE SCALE GENOMIC DNA]</scope>
</reference>
<name>A0A3P7Y7F3_9BILA</name>
<accession>A0A3P7Y7F3</accession>
<dbReference type="OrthoDB" id="446368at2759"/>
<evidence type="ECO:0000313" key="2">
    <source>
        <dbReference type="EMBL" id="VDO83586.1"/>
    </source>
</evidence>
<keyword evidence="1" id="KW-1133">Transmembrane helix</keyword>
<protein>
    <recommendedName>
        <fullName evidence="4">Major facilitator superfamily (MFS) profile domain-containing protein</fullName>
    </recommendedName>
</protein>
<dbReference type="AlphaFoldDB" id="A0A3P7Y7F3"/>
<keyword evidence="3" id="KW-1185">Reference proteome</keyword>
<gene>
    <name evidence="2" type="ORF">SBAD_LOCUS442</name>
</gene>
<keyword evidence="1" id="KW-0812">Transmembrane</keyword>
<keyword evidence="1" id="KW-0472">Membrane</keyword>